<feature type="active site" description="Proton acceptor; for enolization step" evidence="4">
    <location>
        <position position="67"/>
    </location>
</feature>
<evidence type="ECO:0000256" key="4">
    <source>
        <dbReference type="HAMAP-Rule" id="MF_01241"/>
    </source>
</evidence>
<dbReference type="FunFam" id="3.40.50.1360:FF:000003">
    <property type="entry name" value="Glucosamine-6-phosphate deaminase"/>
    <property type="match status" value="1"/>
</dbReference>
<evidence type="ECO:0000256" key="1">
    <source>
        <dbReference type="ARBA" id="ARBA00000644"/>
    </source>
</evidence>
<feature type="active site" description="For ring-opening step" evidence="4">
    <location>
        <position position="136"/>
    </location>
</feature>
<dbReference type="Proteomes" id="UP000182624">
    <property type="component" value="Unassembled WGS sequence"/>
</dbReference>
<dbReference type="GO" id="GO:0019262">
    <property type="term" value="P:N-acetylneuraminate catabolic process"/>
    <property type="evidence" value="ECO:0007669"/>
    <property type="project" value="UniProtKB-UniRule"/>
</dbReference>
<name>A0A1I5V950_9FIRM</name>
<dbReference type="InterPro" id="IPR018321">
    <property type="entry name" value="Glucosamine6P_isomerase_CS"/>
</dbReference>
<gene>
    <name evidence="4" type="primary">nagB</name>
    <name evidence="6" type="ORF">SAMN04487928_11627</name>
</gene>
<dbReference type="OrthoDB" id="9791139at2"/>
<reference evidence="7" key="1">
    <citation type="submission" date="2016-10" db="EMBL/GenBank/DDBJ databases">
        <authorList>
            <person name="Varghese N."/>
            <person name="Submissions S."/>
        </authorList>
    </citation>
    <scope>NUCLEOTIDE SEQUENCE [LARGE SCALE GENOMIC DNA]</scope>
    <source>
        <strain evidence="7">P18</strain>
    </source>
</reference>
<feature type="domain" description="Glucosamine/galactosamine-6-phosphate isomerase" evidence="5">
    <location>
        <begin position="16"/>
        <end position="224"/>
    </location>
</feature>
<dbReference type="GO" id="GO:0005737">
    <property type="term" value="C:cytoplasm"/>
    <property type="evidence" value="ECO:0007669"/>
    <property type="project" value="TreeGrafter"/>
</dbReference>
<organism evidence="6 7">
    <name type="scientific">Butyrivibrio proteoclasticus</name>
    <dbReference type="NCBI Taxonomy" id="43305"/>
    <lineage>
        <taxon>Bacteria</taxon>
        <taxon>Bacillati</taxon>
        <taxon>Bacillota</taxon>
        <taxon>Clostridia</taxon>
        <taxon>Lachnospirales</taxon>
        <taxon>Lachnospiraceae</taxon>
        <taxon>Butyrivibrio</taxon>
    </lineage>
</organism>
<comment type="catalytic activity">
    <reaction evidence="1 4">
        <text>alpha-D-glucosamine 6-phosphate + H2O = beta-D-fructose 6-phosphate + NH4(+)</text>
        <dbReference type="Rhea" id="RHEA:12172"/>
        <dbReference type="ChEBI" id="CHEBI:15377"/>
        <dbReference type="ChEBI" id="CHEBI:28938"/>
        <dbReference type="ChEBI" id="CHEBI:57634"/>
        <dbReference type="ChEBI" id="CHEBI:75989"/>
        <dbReference type="EC" id="3.5.99.6"/>
    </reaction>
</comment>
<dbReference type="UniPathway" id="UPA00629">
    <property type="reaction ID" value="UER00684"/>
</dbReference>
<evidence type="ECO:0000313" key="7">
    <source>
        <dbReference type="Proteomes" id="UP000182624"/>
    </source>
</evidence>
<dbReference type="HAMAP" id="MF_01241">
    <property type="entry name" value="GlcN6P_deamin"/>
    <property type="match status" value="1"/>
</dbReference>
<dbReference type="NCBIfam" id="TIGR00502">
    <property type="entry name" value="nagB"/>
    <property type="match status" value="1"/>
</dbReference>
<evidence type="ECO:0000256" key="2">
    <source>
        <dbReference type="ARBA" id="ARBA00022801"/>
    </source>
</evidence>
<dbReference type="PANTHER" id="PTHR11280">
    <property type="entry name" value="GLUCOSAMINE-6-PHOSPHATE ISOMERASE"/>
    <property type="match status" value="1"/>
</dbReference>
<dbReference type="PANTHER" id="PTHR11280:SF5">
    <property type="entry name" value="GLUCOSAMINE-6-PHOSPHATE ISOMERASE"/>
    <property type="match status" value="1"/>
</dbReference>
<keyword evidence="7" id="KW-1185">Reference proteome</keyword>
<comment type="pathway">
    <text evidence="4">Amino-sugar metabolism; N-acetylneuraminate degradation; D-fructose 6-phosphate from N-acetylneuraminate: step 5/5.</text>
</comment>
<evidence type="ECO:0000259" key="5">
    <source>
        <dbReference type="Pfam" id="PF01182"/>
    </source>
</evidence>
<evidence type="ECO:0000313" key="6">
    <source>
        <dbReference type="EMBL" id="SFQ03951.1"/>
    </source>
</evidence>
<comment type="function">
    <text evidence="4">Catalyzes the reversible isomerization-deamination of glucosamine 6-phosphate (GlcN6P) to form fructose 6-phosphate (Fru6P) and ammonium ion.</text>
</comment>
<keyword evidence="2 4" id="KW-0378">Hydrolase</keyword>
<dbReference type="GO" id="GO:0042802">
    <property type="term" value="F:identical protein binding"/>
    <property type="evidence" value="ECO:0007669"/>
    <property type="project" value="TreeGrafter"/>
</dbReference>
<dbReference type="Gene3D" id="3.40.50.1360">
    <property type="match status" value="1"/>
</dbReference>
<dbReference type="GO" id="GO:0006043">
    <property type="term" value="P:glucosamine catabolic process"/>
    <property type="evidence" value="ECO:0007669"/>
    <property type="project" value="TreeGrafter"/>
</dbReference>
<dbReference type="InterPro" id="IPR006148">
    <property type="entry name" value="Glc/Gal-6P_isomerase"/>
</dbReference>
<dbReference type="PROSITE" id="PS01161">
    <property type="entry name" value="GLC_GALNAC_ISOMERASE"/>
    <property type="match status" value="1"/>
</dbReference>
<dbReference type="EC" id="3.5.99.6" evidence="4"/>
<feature type="active site" description="Proton acceptor; for ring-opening step" evidence="4">
    <location>
        <position position="138"/>
    </location>
</feature>
<dbReference type="CDD" id="cd01399">
    <property type="entry name" value="GlcN6P_deaminase"/>
    <property type="match status" value="1"/>
</dbReference>
<dbReference type="InterPro" id="IPR004547">
    <property type="entry name" value="Glucosamine6P_isomerase"/>
</dbReference>
<comment type="similarity">
    <text evidence="4">Belongs to the glucosamine/galactosamine-6-phosphate isomerase family. NagB subfamily.</text>
</comment>
<protein>
    <recommendedName>
        <fullName evidence="4">Glucosamine-6-phosphate deaminase</fullName>
        <ecNumber evidence="4">3.5.99.6</ecNumber>
    </recommendedName>
    <alternativeName>
        <fullName evidence="4">GlcN6P deaminase</fullName>
        <shortName evidence="4">GNPDA</shortName>
    </alternativeName>
    <alternativeName>
        <fullName evidence="4">Glucosamine-6-phosphate isomerase</fullName>
    </alternativeName>
</protein>
<feature type="active site" description="For ring-opening step" evidence="4">
    <location>
        <position position="143"/>
    </location>
</feature>
<dbReference type="AlphaFoldDB" id="A0A1I5V950"/>
<evidence type="ECO:0000256" key="3">
    <source>
        <dbReference type="ARBA" id="ARBA00023277"/>
    </source>
</evidence>
<dbReference type="GO" id="GO:0006046">
    <property type="term" value="P:N-acetylglucosamine catabolic process"/>
    <property type="evidence" value="ECO:0007669"/>
    <property type="project" value="UniProtKB-UniRule"/>
</dbReference>
<dbReference type="Pfam" id="PF01182">
    <property type="entry name" value="Glucosamine_iso"/>
    <property type="match status" value="1"/>
</dbReference>
<dbReference type="EMBL" id="FOXO01000016">
    <property type="protein sequence ID" value="SFQ03951.1"/>
    <property type="molecule type" value="Genomic_DNA"/>
</dbReference>
<accession>A0A1I5V950</accession>
<dbReference type="GO" id="GO:0004342">
    <property type="term" value="F:glucosamine-6-phosphate deaminase activity"/>
    <property type="evidence" value="ECO:0007669"/>
    <property type="project" value="UniProtKB-UniRule"/>
</dbReference>
<proteinExistence type="inferred from homology"/>
<sequence length="242" mass="26647">MEIVRAKDYGELSRKAANILASQIILKPESVLGLATGSSPIGLYERLVEMYRNGDLDFSKIKTANLDEYVGLDPENDQSYKYFMNINLFSKVNIDLNNVNIPDGTNKDAETECDRYETAIESLGGIDLQLLGIGNNGHIGFNEPADHFPARTHIVDLTESTIEANKRFFADVSLVPRQAYTMGIGTIMKAKKIVMVANGEKKAPIIKEAFLGKITPQVPASILQLHPDFTLVADEAALSMIQ</sequence>
<dbReference type="GO" id="GO:0005975">
    <property type="term" value="P:carbohydrate metabolic process"/>
    <property type="evidence" value="ECO:0007669"/>
    <property type="project" value="InterPro"/>
</dbReference>
<dbReference type="RefSeq" id="WP_074888572.1">
    <property type="nucleotide sequence ID" value="NZ_FOXO01000016.1"/>
</dbReference>
<dbReference type="InterPro" id="IPR037171">
    <property type="entry name" value="NagB/RpiA_transferase-like"/>
</dbReference>
<dbReference type="SUPFAM" id="SSF100950">
    <property type="entry name" value="NagB/RpiA/CoA transferase-like"/>
    <property type="match status" value="1"/>
</dbReference>
<keyword evidence="3 4" id="KW-0119">Carbohydrate metabolism</keyword>
<comment type="caution">
    <text evidence="4">Lacks conserved residue(s) required for the propagation of feature annotation.</text>
</comment>